<sequence>MASPRTVGALRVQSRACGNSCTKGLLIVKGLIAGEEIEAAVNTKAVPVSGSQLRIYVLDRGKGHVTIHPWLDGIYIADCKHPRFVREVYGKGESQTEKESKTVKAMSSHCSSSRDRDYSSNIVGLCCIGKMHEEMDKRWAKAQQEFVVGHEKTTSVMLPKRKNGCIDRQSDGTSDGKVS</sequence>
<gene>
    <name evidence="2" type="ORF">Salat_2503000</name>
</gene>
<reference evidence="2" key="1">
    <citation type="submission" date="2020-06" db="EMBL/GenBank/DDBJ databases">
        <authorList>
            <person name="Li T."/>
            <person name="Hu X."/>
            <person name="Zhang T."/>
            <person name="Song X."/>
            <person name="Zhang H."/>
            <person name="Dai N."/>
            <person name="Sheng W."/>
            <person name="Hou X."/>
            <person name="Wei L."/>
        </authorList>
    </citation>
    <scope>NUCLEOTIDE SEQUENCE</scope>
    <source>
        <strain evidence="2">3651</strain>
        <tissue evidence="2">Leaf</tissue>
    </source>
</reference>
<name>A0AAE1XRL5_9LAMI</name>
<evidence type="ECO:0000256" key="1">
    <source>
        <dbReference type="SAM" id="MobiDB-lite"/>
    </source>
</evidence>
<feature type="region of interest" description="Disordered" evidence="1">
    <location>
        <begin position="160"/>
        <end position="179"/>
    </location>
</feature>
<proteinExistence type="predicted"/>
<feature type="region of interest" description="Disordered" evidence="1">
    <location>
        <begin position="95"/>
        <end position="114"/>
    </location>
</feature>
<organism evidence="2 3">
    <name type="scientific">Sesamum alatum</name>
    <dbReference type="NCBI Taxonomy" id="300844"/>
    <lineage>
        <taxon>Eukaryota</taxon>
        <taxon>Viridiplantae</taxon>
        <taxon>Streptophyta</taxon>
        <taxon>Embryophyta</taxon>
        <taxon>Tracheophyta</taxon>
        <taxon>Spermatophyta</taxon>
        <taxon>Magnoliopsida</taxon>
        <taxon>eudicotyledons</taxon>
        <taxon>Gunneridae</taxon>
        <taxon>Pentapetalae</taxon>
        <taxon>asterids</taxon>
        <taxon>lamiids</taxon>
        <taxon>Lamiales</taxon>
        <taxon>Pedaliaceae</taxon>
        <taxon>Sesamum</taxon>
    </lineage>
</organism>
<dbReference type="Proteomes" id="UP001293254">
    <property type="component" value="Unassembled WGS sequence"/>
</dbReference>
<dbReference type="AlphaFoldDB" id="A0AAE1XRL5"/>
<reference evidence="2" key="2">
    <citation type="journal article" date="2024" name="Plant">
        <title>Genomic evolution and insights into agronomic trait innovations of Sesamum species.</title>
        <authorList>
            <person name="Miao H."/>
            <person name="Wang L."/>
            <person name="Qu L."/>
            <person name="Liu H."/>
            <person name="Sun Y."/>
            <person name="Le M."/>
            <person name="Wang Q."/>
            <person name="Wei S."/>
            <person name="Zheng Y."/>
            <person name="Lin W."/>
            <person name="Duan Y."/>
            <person name="Cao H."/>
            <person name="Xiong S."/>
            <person name="Wang X."/>
            <person name="Wei L."/>
            <person name="Li C."/>
            <person name="Ma Q."/>
            <person name="Ju M."/>
            <person name="Zhao R."/>
            <person name="Li G."/>
            <person name="Mu C."/>
            <person name="Tian Q."/>
            <person name="Mei H."/>
            <person name="Zhang T."/>
            <person name="Gao T."/>
            <person name="Zhang H."/>
        </authorList>
    </citation>
    <scope>NUCLEOTIDE SEQUENCE</scope>
    <source>
        <strain evidence="2">3651</strain>
    </source>
</reference>
<keyword evidence="3" id="KW-1185">Reference proteome</keyword>
<protein>
    <submittedName>
        <fullName evidence="2">Uncharacterized protein</fullName>
    </submittedName>
</protein>
<comment type="caution">
    <text evidence="2">The sequence shown here is derived from an EMBL/GenBank/DDBJ whole genome shotgun (WGS) entry which is preliminary data.</text>
</comment>
<evidence type="ECO:0000313" key="2">
    <source>
        <dbReference type="EMBL" id="KAK4416775.1"/>
    </source>
</evidence>
<evidence type="ECO:0000313" key="3">
    <source>
        <dbReference type="Proteomes" id="UP001293254"/>
    </source>
</evidence>
<accession>A0AAE1XRL5</accession>
<dbReference type="EMBL" id="JACGWO010000010">
    <property type="protein sequence ID" value="KAK4416775.1"/>
    <property type="molecule type" value="Genomic_DNA"/>
</dbReference>